<dbReference type="AlphaFoldDB" id="A0A0E9UN01"/>
<reference evidence="1" key="2">
    <citation type="journal article" date="2015" name="Fish Shellfish Immunol.">
        <title>Early steps in the European eel (Anguilla anguilla)-Vibrio vulnificus interaction in the gills: Role of the RtxA13 toxin.</title>
        <authorList>
            <person name="Callol A."/>
            <person name="Pajuelo D."/>
            <person name="Ebbesson L."/>
            <person name="Teles M."/>
            <person name="MacKenzie S."/>
            <person name="Amaro C."/>
        </authorList>
    </citation>
    <scope>NUCLEOTIDE SEQUENCE</scope>
</reference>
<dbReference type="EMBL" id="GBXM01041957">
    <property type="protein sequence ID" value="JAH66620.1"/>
    <property type="molecule type" value="Transcribed_RNA"/>
</dbReference>
<proteinExistence type="predicted"/>
<organism evidence="1">
    <name type="scientific">Anguilla anguilla</name>
    <name type="common">European freshwater eel</name>
    <name type="synonym">Muraena anguilla</name>
    <dbReference type="NCBI Taxonomy" id="7936"/>
    <lineage>
        <taxon>Eukaryota</taxon>
        <taxon>Metazoa</taxon>
        <taxon>Chordata</taxon>
        <taxon>Craniata</taxon>
        <taxon>Vertebrata</taxon>
        <taxon>Euteleostomi</taxon>
        <taxon>Actinopterygii</taxon>
        <taxon>Neopterygii</taxon>
        <taxon>Teleostei</taxon>
        <taxon>Anguilliformes</taxon>
        <taxon>Anguillidae</taxon>
        <taxon>Anguilla</taxon>
    </lineage>
</organism>
<accession>A0A0E9UN01</accession>
<protein>
    <submittedName>
        <fullName evidence="1">Uncharacterized protein</fullName>
    </submittedName>
</protein>
<sequence length="44" mass="5171">MRHTKTHTLQSTSQNHYPQKVIIIIHKSRYTAWPKVCGHQTSNI</sequence>
<reference evidence="1" key="1">
    <citation type="submission" date="2014-11" db="EMBL/GenBank/DDBJ databases">
        <authorList>
            <person name="Amaro Gonzalez C."/>
        </authorList>
    </citation>
    <scope>NUCLEOTIDE SEQUENCE</scope>
</reference>
<evidence type="ECO:0000313" key="1">
    <source>
        <dbReference type="EMBL" id="JAH66620.1"/>
    </source>
</evidence>
<name>A0A0E9UN01_ANGAN</name>